<name>A0A495W6K0_9PSEU</name>
<protein>
    <submittedName>
        <fullName evidence="2">Uncharacterized protein YjbI with pentapeptide repeats</fullName>
    </submittedName>
</protein>
<evidence type="ECO:0000313" key="2">
    <source>
        <dbReference type="EMBL" id="RKT56720.1"/>
    </source>
</evidence>
<dbReference type="Gene3D" id="2.160.20.80">
    <property type="entry name" value="E3 ubiquitin-protein ligase SopA"/>
    <property type="match status" value="1"/>
</dbReference>
<dbReference type="InterPro" id="IPR001646">
    <property type="entry name" value="5peptide_repeat"/>
</dbReference>
<reference evidence="2 3" key="1">
    <citation type="submission" date="2018-10" db="EMBL/GenBank/DDBJ databases">
        <title>Sequencing the genomes of 1000 actinobacteria strains.</title>
        <authorList>
            <person name="Klenk H.-P."/>
        </authorList>
    </citation>
    <scope>NUCLEOTIDE SEQUENCE [LARGE SCALE GENOMIC DNA]</scope>
    <source>
        <strain evidence="2 3">DSM 43800</strain>
    </source>
</reference>
<gene>
    <name evidence="2" type="ORF">C8E97_5430</name>
</gene>
<accession>A0A495W6K0</accession>
<dbReference type="Proteomes" id="UP000282084">
    <property type="component" value="Unassembled WGS sequence"/>
</dbReference>
<dbReference type="PANTHER" id="PTHR14136">
    <property type="entry name" value="BTB_POZ DOMAIN-CONTAINING PROTEIN KCTD9"/>
    <property type="match status" value="1"/>
</dbReference>
<dbReference type="InterPro" id="IPR051082">
    <property type="entry name" value="Pentapeptide-BTB/POZ_domain"/>
</dbReference>
<keyword evidence="3" id="KW-1185">Reference proteome</keyword>
<dbReference type="EMBL" id="RBXO01000001">
    <property type="protein sequence ID" value="RKT56720.1"/>
    <property type="molecule type" value="Genomic_DNA"/>
</dbReference>
<evidence type="ECO:0000256" key="1">
    <source>
        <dbReference type="SAM" id="MobiDB-lite"/>
    </source>
</evidence>
<feature type="compositionally biased region" description="Low complexity" evidence="1">
    <location>
        <begin position="102"/>
        <end position="122"/>
    </location>
</feature>
<feature type="region of interest" description="Disordered" evidence="1">
    <location>
        <begin position="1"/>
        <end position="124"/>
    </location>
</feature>
<organism evidence="2 3">
    <name type="scientific">Saccharothrix australiensis</name>
    <dbReference type="NCBI Taxonomy" id="2072"/>
    <lineage>
        <taxon>Bacteria</taxon>
        <taxon>Bacillati</taxon>
        <taxon>Actinomycetota</taxon>
        <taxon>Actinomycetes</taxon>
        <taxon>Pseudonocardiales</taxon>
        <taxon>Pseudonocardiaceae</taxon>
        <taxon>Saccharothrix</taxon>
    </lineage>
</organism>
<feature type="compositionally biased region" description="Low complexity" evidence="1">
    <location>
        <begin position="24"/>
        <end position="38"/>
    </location>
</feature>
<dbReference type="SUPFAM" id="SSF141571">
    <property type="entry name" value="Pentapeptide repeat-like"/>
    <property type="match status" value="1"/>
</dbReference>
<comment type="caution">
    <text evidence="2">The sequence shown here is derived from an EMBL/GenBank/DDBJ whole genome shotgun (WGS) entry which is preliminary data.</text>
</comment>
<proteinExistence type="predicted"/>
<feature type="compositionally biased region" description="Basic and acidic residues" evidence="1">
    <location>
        <begin position="1"/>
        <end position="18"/>
    </location>
</feature>
<dbReference type="PANTHER" id="PTHR14136:SF37">
    <property type="entry name" value="PENTAPEPTIDE REPEAT-CONTAINING PROTEIN"/>
    <property type="match status" value="1"/>
</dbReference>
<dbReference type="Pfam" id="PF00805">
    <property type="entry name" value="Pentapeptide"/>
    <property type="match status" value="1"/>
</dbReference>
<evidence type="ECO:0000313" key="3">
    <source>
        <dbReference type="Proteomes" id="UP000282084"/>
    </source>
</evidence>
<sequence>MTGVPKRPDAPKPSDAPKRPAVPAGSGAPARSDASARSGARRVRGERRRVPGASEARGTSATPGVPRTSGTPRPAGASDAPGTPRPAGASDAPGASRPASTPGASRTAGPAGAPGPAGEPAAVDVSGRRELPLVPGGLRADCERCFGLCCVVPAFAASSDFAIDKPARTPCRNLGADFRCGIHTGLRDRGFRGCTVYDCFGAGQQVAQVTFAGRSWRDAPETAELMFDVFPVMRELHELLWYLTEALRLDTPLHADLTEARADVAALTAAPPHELAELDVGPRWRTVSGLLERVSAHVRAAHGKRKSKRGADLIGRRLAGADLRGVDLRGAYLIGADLSRADLRCADLIGADLRGADLSGADLTGALFLTQAQVDAAKGDGKTVLPPTLTRPGHWR</sequence>
<dbReference type="AlphaFoldDB" id="A0A495W6K0"/>